<dbReference type="InterPro" id="IPR045063">
    <property type="entry name" value="Dynamin_N"/>
</dbReference>
<sequence>MKAPEQLQSPAAESSPADDAALLRALQNLLESIEESKFPLDTADAQAARTRRSRLRDQLADYLIPRVTKLDAPLLAVVGGSTGAGKSTLVNSLVGREVSPSGVLRPTTRSPVLVHHPDDAPSFDDDRILPNLARVLRSASDGENSSEGSQPGVRLISDVALSSGLAVLDAPDIDSVLEANRTLAGQLLAAADLWIFVTTASRYADAVPWDLLKASARRGTTVAMVLDRVPAEASREVRHHLSELLVAAGLESTPLFTIPELSLQEGLLPEAAVFPVKSWVLNLGSNPRARALVVRRTLHGALSTIPDAAEDLAAAAASQHEARLRLAVDVDEEFDAAQHNLNRSLADGRVLRGEVLARWQDFVGTGQFFRGIEPTVSRLRDRITAAIGGKRDSAGPLGEAMKSAVAALIREQAVEALSASIRRWRVRPEGEALLAGNPAIGALSDGFDREVTTLLQEWHDDVNTLVREEGQGARAKARILSFGIHGVGVVLMLAVFSGTGEPDSANGEEPENPAGTVAVAQRLLEEIFGDQVMRELSVRARAGLRQRIEAVIAGQRKPFDNVLEPHAASERKSGRLRDAGRELQEAL</sequence>
<evidence type="ECO:0000313" key="3">
    <source>
        <dbReference type="EMBL" id="WGW10468.1"/>
    </source>
</evidence>
<reference evidence="3 4" key="1">
    <citation type="submission" date="2023-05" db="EMBL/GenBank/DDBJ databases">
        <title>Lithophilousrod everest ZFBP1038 complete genpme.</title>
        <authorList>
            <person name="Tian M."/>
        </authorList>
    </citation>
    <scope>NUCLEOTIDE SEQUENCE [LARGE SCALE GENOMIC DNA]</scope>
    <source>
        <strain evidence="3 4">ZFBP1038</strain>
    </source>
</reference>
<protein>
    <submittedName>
        <fullName evidence="3">Dynamin family protein</fullName>
    </submittedName>
</protein>
<dbReference type="Pfam" id="PF00350">
    <property type="entry name" value="Dynamin_N"/>
    <property type="match status" value="1"/>
</dbReference>
<dbReference type="Gene3D" id="3.40.50.300">
    <property type="entry name" value="P-loop containing nucleotide triphosphate hydrolases"/>
    <property type="match status" value="1"/>
</dbReference>
<evidence type="ECO:0000259" key="2">
    <source>
        <dbReference type="Pfam" id="PF00350"/>
    </source>
</evidence>
<dbReference type="Proteomes" id="UP001209083">
    <property type="component" value="Chromosome"/>
</dbReference>
<dbReference type="RefSeq" id="WP_349637247.1">
    <property type="nucleotide sequence ID" value="NZ_CP090958.1"/>
</dbReference>
<dbReference type="InterPro" id="IPR027417">
    <property type="entry name" value="P-loop_NTPase"/>
</dbReference>
<dbReference type="InterPro" id="IPR005662">
    <property type="entry name" value="GTPase_Era-like"/>
</dbReference>
<feature type="region of interest" description="Disordered" evidence="1">
    <location>
        <begin position="564"/>
        <end position="587"/>
    </location>
</feature>
<organism evidence="3 4">
    <name type="scientific">Saxibacter everestensis</name>
    <dbReference type="NCBI Taxonomy" id="2909229"/>
    <lineage>
        <taxon>Bacteria</taxon>
        <taxon>Bacillati</taxon>
        <taxon>Actinomycetota</taxon>
        <taxon>Actinomycetes</taxon>
        <taxon>Micrococcales</taxon>
        <taxon>Brevibacteriaceae</taxon>
        <taxon>Saxibacter</taxon>
    </lineage>
</organism>
<dbReference type="CDD" id="cd00882">
    <property type="entry name" value="Ras_like_GTPase"/>
    <property type="match status" value="1"/>
</dbReference>
<evidence type="ECO:0000256" key="1">
    <source>
        <dbReference type="SAM" id="MobiDB-lite"/>
    </source>
</evidence>
<name>A0ABY8QNC7_9MICO</name>
<dbReference type="SUPFAM" id="SSF52540">
    <property type="entry name" value="P-loop containing nucleoside triphosphate hydrolases"/>
    <property type="match status" value="1"/>
</dbReference>
<accession>A0ABY8QNC7</accession>
<feature type="compositionally biased region" description="Basic and acidic residues" evidence="1">
    <location>
        <begin position="567"/>
        <end position="587"/>
    </location>
</feature>
<dbReference type="EMBL" id="CP090958">
    <property type="protein sequence ID" value="WGW10468.1"/>
    <property type="molecule type" value="Genomic_DNA"/>
</dbReference>
<proteinExistence type="predicted"/>
<dbReference type="PANTHER" id="PTHR42698:SF1">
    <property type="entry name" value="GTPASE ERA, MITOCHONDRIAL"/>
    <property type="match status" value="1"/>
</dbReference>
<dbReference type="PANTHER" id="PTHR42698">
    <property type="entry name" value="GTPASE ERA"/>
    <property type="match status" value="1"/>
</dbReference>
<feature type="domain" description="Dynamin N-terminal" evidence="2">
    <location>
        <begin position="77"/>
        <end position="207"/>
    </location>
</feature>
<keyword evidence="4" id="KW-1185">Reference proteome</keyword>
<gene>
    <name evidence="3" type="ORF">LWF01_09925</name>
</gene>
<evidence type="ECO:0000313" key="4">
    <source>
        <dbReference type="Proteomes" id="UP001209083"/>
    </source>
</evidence>